<feature type="non-terminal residue" evidence="2">
    <location>
        <position position="57"/>
    </location>
</feature>
<evidence type="ECO:0000313" key="3">
    <source>
        <dbReference type="Proteomes" id="UP000237000"/>
    </source>
</evidence>
<comment type="caution">
    <text evidence="2">The sequence shown here is derived from an EMBL/GenBank/DDBJ whole genome shotgun (WGS) entry which is preliminary data.</text>
</comment>
<feature type="region of interest" description="Disordered" evidence="1">
    <location>
        <begin position="24"/>
        <end position="57"/>
    </location>
</feature>
<dbReference type="AlphaFoldDB" id="A0A2P5AI44"/>
<organism evidence="2 3">
    <name type="scientific">Trema orientale</name>
    <name type="common">Charcoal tree</name>
    <name type="synonym">Celtis orientalis</name>
    <dbReference type="NCBI Taxonomy" id="63057"/>
    <lineage>
        <taxon>Eukaryota</taxon>
        <taxon>Viridiplantae</taxon>
        <taxon>Streptophyta</taxon>
        <taxon>Embryophyta</taxon>
        <taxon>Tracheophyta</taxon>
        <taxon>Spermatophyta</taxon>
        <taxon>Magnoliopsida</taxon>
        <taxon>eudicotyledons</taxon>
        <taxon>Gunneridae</taxon>
        <taxon>Pentapetalae</taxon>
        <taxon>rosids</taxon>
        <taxon>fabids</taxon>
        <taxon>Rosales</taxon>
        <taxon>Cannabaceae</taxon>
        <taxon>Trema</taxon>
    </lineage>
</organism>
<keyword evidence="3" id="KW-1185">Reference proteome</keyword>
<gene>
    <name evidence="2" type="ORF">TorRG33x02_349810</name>
</gene>
<dbReference type="Proteomes" id="UP000237000">
    <property type="component" value="Unassembled WGS sequence"/>
</dbReference>
<protein>
    <submittedName>
        <fullName evidence="2">Uncharacterized protein</fullName>
    </submittedName>
</protein>
<accession>A0A2P5AI44</accession>
<dbReference type="EMBL" id="JXTC01000843">
    <property type="protein sequence ID" value="PON36208.1"/>
    <property type="molecule type" value="Genomic_DNA"/>
</dbReference>
<name>A0A2P5AI44_TREOI</name>
<reference evidence="3" key="1">
    <citation type="submission" date="2016-06" db="EMBL/GenBank/DDBJ databases">
        <title>Parallel loss of symbiosis genes in relatives of nitrogen-fixing non-legume Parasponia.</title>
        <authorList>
            <person name="Van Velzen R."/>
            <person name="Holmer R."/>
            <person name="Bu F."/>
            <person name="Rutten L."/>
            <person name="Van Zeijl A."/>
            <person name="Liu W."/>
            <person name="Santuari L."/>
            <person name="Cao Q."/>
            <person name="Sharma T."/>
            <person name="Shen D."/>
            <person name="Roswanjaya Y."/>
            <person name="Wardhani T."/>
            <person name="Kalhor M.S."/>
            <person name="Jansen J."/>
            <person name="Van den Hoogen J."/>
            <person name="Gungor B."/>
            <person name="Hartog M."/>
            <person name="Hontelez J."/>
            <person name="Verver J."/>
            <person name="Yang W.-C."/>
            <person name="Schijlen E."/>
            <person name="Repin R."/>
            <person name="Schilthuizen M."/>
            <person name="Schranz E."/>
            <person name="Heidstra R."/>
            <person name="Miyata K."/>
            <person name="Fedorova E."/>
            <person name="Kohlen W."/>
            <person name="Bisseling T."/>
            <person name="Smit S."/>
            <person name="Geurts R."/>
        </authorList>
    </citation>
    <scope>NUCLEOTIDE SEQUENCE [LARGE SCALE GENOMIC DNA]</scope>
    <source>
        <strain evidence="3">cv. RG33-2</strain>
    </source>
</reference>
<sequence>MGVKFEASWVMQVGNLGLYRESYEKEELEKESGGGGPGDSKETNNKCVKSKGAAPIV</sequence>
<evidence type="ECO:0000313" key="2">
    <source>
        <dbReference type="EMBL" id="PON36208.1"/>
    </source>
</evidence>
<dbReference type="InParanoid" id="A0A2P5AI44"/>
<proteinExistence type="predicted"/>
<evidence type="ECO:0000256" key="1">
    <source>
        <dbReference type="SAM" id="MobiDB-lite"/>
    </source>
</evidence>